<dbReference type="GO" id="GO:0006281">
    <property type="term" value="P:DNA repair"/>
    <property type="evidence" value="ECO:0007669"/>
    <property type="project" value="TreeGrafter"/>
</dbReference>
<comment type="caution">
    <text evidence="1">The sequence shown here is derived from an EMBL/GenBank/DDBJ whole genome shotgun (WGS) entry which is preliminary data.</text>
</comment>
<dbReference type="PRINTS" id="PR00413">
    <property type="entry name" value="HADHALOGNASE"/>
</dbReference>
<accession>A0A660L1V2</accession>
<sequence>MEGLRYVVFDMDGTLFDAWSVAFPAFVHTFQALRERGVNVDLPSEGELRRTLGMTYRKMWSTLLGFDDPELALWADRTMRGKELELLKAGEGRLYPGVVEGISELAASGLTLFIASNGEANYLSAILERFSLRPYFAGVYDAFSFRAARKEELVGRIVDEYGLSSSGGAIVGDRVSDLEAGTAHSLYRVACTYGYGSREELRGADAYAQSFPEAVRILLARKTV</sequence>
<dbReference type="EMBL" id="RBIJ01000002">
    <property type="protein sequence ID" value="RKQ85608.1"/>
    <property type="molecule type" value="Genomic_DNA"/>
</dbReference>
<dbReference type="InterPro" id="IPR023214">
    <property type="entry name" value="HAD_sf"/>
</dbReference>
<dbReference type="SFLD" id="SFLDG01129">
    <property type="entry name" value="C1.5:_HAD__Beta-PGM__Phosphata"/>
    <property type="match status" value="1"/>
</dbReference>
<dbReference type="InterPro" id="IPR006439">
    <property type="entry name" value="HAD-SF_hydro_IA"/>
</dbReference>
<dbReference type="OrthoDB" id="9792518at2"/>
<keyword evidence="2" id="KW-1185">Reference proteome</keyword>
<dbReference type="PANTHER" id="PTHR43434">
    <property type="entry name" value="PHOSPHOGLYCOLATE PHOSPHATASE"/>
    <property type="match status" value="1"/>
</dbReference>
<reference evidence="1 2" key="1">
    <citation type="submission" date="2018-10" db="EMBL/GenBank/DDBJ databases">
        <title>Genomic Encyclopedia of Type Strains, Phase IV (KMG-IV): sequencing the most valuable type-strain genomes for metagenomic binning, comparative biology and taxonomic classification.</title>
        <authorList>
            <person name="Goeker M."/>
        </authorList>
    </citation>
    <scope>NUCLEOTIDE SEQUENCE [LARGE SCALE GENOMIC DNA]</scope>
    <source>
        <strain evidence="1 2">DSM 22653</strain>
    </source>
</reference>
<dbReference type="InterPro" id="IPR036412">
    <property type="entry name" value="HAD-like_sf"/>
</dbReference>
<evidence type="ECO:0000313" key="2">
    <source>
        <dbReference type="Proteomes" id="UP000267019"/>
    </source>
</evidence>
<dbReference type="InterPro" id="IPR050155">
    <property type="entry name" value="HAD-like_hydrolase_sf"/>
</dbReference>
<dbReference type="InterPro" id="IPR023198">
    <property type="entry name" value="PGP-like_dom2"/>
</dbReference>
<gene>
    <name evidence="1" type="ORF">C7438_1013</name>
</gene>
<dbReference type="GO" id="GO:0005829">
    <property type="term" value="C:cytosol"/>
    <property type="evidence" value="ECO:0007669"/>
    <property type="project" value="TreeGrafter"/>
</dbReference>
<dbReference type="SUPFAM" id="SSF56784">
    <property type="entry name" value="HAD-like"/>
    <property type="match status" value="1"/>
</dbReference>
<dbReference type="PANTHER" id="PTHR43434:SF1">
    <property type="entry name" value="PHOSPHOGLYCOLATE PHOSPHATASE"/>
    <property type="match status" value="1"/>
</dbReference>
<protein>
    <submittedName>
        <fullName evidence="1">Adenosylhomocysteine nucleosidase</fullName>
    </submittedName>
</protein>
<dbReference type="Proteomes" id="UP000267019">
    <property type="component" value="Unassembled WGS sequence"/>
</dbReference>
<dbReference type="Gene3D" id="3.40.50.1000">
    <property type="entry name" value="HAD superfamily/HAD-like"/>
    <property type="match status" value="1"/>
</dbReference>
<organism evidence="1 2">
    <name type="scientific">Brockia lithotrophica</name>
    <dbReference type="NCBI Taxonomy" id="933949"/>
    <lineage>
        <taxon>Bacteria</taxon>
        <taxon>Bacillati</taxon>
        <taxon>Bacillota</taxon>
        <taxon>Bacilli</taxon>
        <taxon>Bacillales</taxon>
        <taxon>Bacillales Family X. Incertae Sedis</taxon>
        <taxon>Brockia</taxon>
    </lineage>
</organism>
<dbReference type="AlphaFoldDB" id="A0A660L1V2"/>
<dbReference type="SFLD" id="SFLDS00003">
    <property type="entry name" value="Haloacid_Dehalogenase"/>
    <property type="match status" value="1"/>
</dbReference>
<dbReference type="InterPro" id="IPR041492">
    <property type="entry name" value="HAD_2"/>
</dbReference>
<evidence type="ECO:0000313" key="1">
    <source>
        <dbReference type="EMBL" id="RKQ85608.1"/>
    </source>
</evidence>
<dbReference type="GO" id="GO:0008967">
    <property type="term" value="F:phosphoglycolate phosphatase activity"/>
    <property type="evidence" value="ECO:0007669"/>
    <property type="project" value="TreeGrafter"/>
</dbReference>
<dbReference type="Gene3D" id="1.10.150.240">
    <property type="entry name" value="Putative phosphatase, domain 2"/>
    <property type="match status" value="1"/>
</dbReference>
<dbReference type="RefSeq" id="WP_121444266.1">
    <property type="nucleotide sequence ID" value="NZ_RBIJ01000002.1"/>
</dbReference>
<proteinExistence type="predicted"/>
<name>A0A660L1V2_9BACL</name>
<dbReference type="Pfam" id="PF13419">
    <property type="entry name" value="HAD_2"/>
    <property type="match status" value="1"/>
</dbReference>